<feature type="region of interest" description="Disordered" evidence="1">
    <location>
        <begin position="14"/>
        <end position="65"/>
    </location>
</feature>
<sequence>MAWPVAGGWGAARLRGGFAGPAQAARQVRRAAGGPAAPAPPQAALRAAPHPDLARLAPRGPPPWGWGAQVGAGSAMVKRSRAPRRVAAPGCTMVRARARH</sequence>
<evidence type="ECO:0000313" key="3">
    <source>
        <dbReference type="Proteomes" id="UP000886998"/>
    </source>
</evidence>
<gene>
    <name evidence="2" type="ORF">TNIN_500351</name>
</gene>
<protein>
    <submittedName>
        <fullName evidence="2">Uncharacterized protein</fullName>
    </submittedName>
</protein>
<keyword evidence="3" id="KW-1185">Reference proteome</keyword>
<proteinExistence type="predicted"/>
<reference evidence="2" key="1">
    <citation type="submission" date="2020-08" db="EMBL/GenBank/DDBJ databases">
        <title>Multicomponent nature underlies the extraordinary mechanical properties of spider dragline silk.</title>
        <authorList>
            <person name="Kono N."/>
            <person name="Nakamura H."/>
            <person name="Mori M."/>
            <person name="Yoshida Y."/>
            <person name="Ohtoshi R."/>
            <person name="Malay A.D."/>
            <person name="Moran D.A.P."/>
            <person name="Tomita M."/>
            <person name="Numata K."/>
            <person name="Arakawa K."/>
        </authorList>
    </citation>
    <scope>NUCLEOTIDE SEQUENCE</scope>
</reference>
<organism evidence="2 3">
    <name type="scientific">Trichonephila inaurata madagascariensis</name>
    <dbReference type="NCBI Taxonomy" id="2747483"/>
    <lineage>
        <taxon>Eukaryota</taxon>
        <taxon>Metazoa</taxon>
        <taxon>Ecdysozoa</taxon>
        <taxon>Arthropoda</taxon>
        <taxon>Chelicerata</taxon>
        <taxon>Arachnida</taxon>
        <taxon>Araneae</taxon>
        <taxon>Araneomorphae</taxon>
        <taxon>Entelegynae</taxon>
        <taxon>Araneoidea</taxon>
        <taxon>Nephilidae</taxon>
        <taxon>Trichonephila</taxon>
        <taxon>Trichonephila inaurata</taxon>
    </lineage>
</organism>
<name>A0A8X6XHV7_9ARAC</name>
<evidence type="ECO:0000313" key="2">
    <source>
        <dbReference type="EMBL" id="GFY52962.1"/>
    </source>
</evidence>
<dbReference type="EMBL" id="BMAV01008988">
    <property type="protein sequence ID" value="GFY52962.1"/>
    <property type="molecule type" value="Genomic_DNA"/>
</dbReference>
<comment type="caution">
    <text evidence="2">The sequence shown here is derived from an EMBL/GenBank/DDBJ whole genome shotgun (WGS) entry which is preliminary data.</text>
</comment>
<evidence type="ECO:0000256" key="1">
    <source>
        <dbReference type="SAM" id="MobiDB-lite"/>
    </source>
</evidence>
<dbReference type="AlphaFoldDB" id="A0A8X6XHV7"/>
<feature type="compositionally biased region" description="Low complexity" evidence="1">
    <location>
        <begin position="14"/>
        <end position="58"/>
    </location>
</feature>
<dbReference type="Proteomes" id="UP000886998">
    <property type="component" value="Unassembled WGS sequence"/>
</dbReference>
<accession>A0A8X6XHV7</accession>